<sequence>MYGKKLLEYHFVVGYRKDGGEYYFIDLLTENGCVYLANRTKGWAYSPDNLSNNDLKIYSSIDEYIKERLFWARRIEESSRNDRPEYTEEEKQKMIADFFADMNKQFPRKK</sequence>
<accession>A0A645DS18</accession>
<gene>
    <name evidence="1" type="ORF">SDC9_138379</name>
</gene>
<dbReference type="AlphaFoldDB" id="A0A645DS18"/>
<protein>
    <submittedName>
        <fullName evidence="1">Uncharacterized protein</fullName>
    </submittedName>
</protein>
<reference evidence="1" key="1">
    <citation type="submission" date="2019-08" db="EMBL/GenBank/DDBJ databases">
        <authorList>
            <person name="Kucharzyk K."/>
            <person name="Murdoch R.W."/>
            <person name="Higgins S."/>
            <person name="Loffler F."/>
        </authorList>
    </citation>
    <scope>NUCLEOTIDE SEQUENCE</scope>
</reference>
<comment type="caution">
    <text evidence="1">The sequence shown here is derived from an EMBL/GenBank/DDBJ whole genome shotgun (WGS) entry which is preliminary data.</text>
</comment>
<dbReference type="EMBL" id="VSSQ01038344">
    <property type="protein sequence ID" value="MPM91252.1"/>
    <property type="molecule type" value="Genomic_DNA"/>
</dbReference>
<evidence type="ECO:0000313" key="1">
    <source>
        <dbReference type="EMBL" id="MPM91252.1"/>
    </source>
</evidence>
<proteinExistence type="predicted"/>
<name>A0A645DS18_9ZZZZ</name>
<organism evidence="1">
    <name type="scientific">bioreactor metagenome</name>
    <dbReference type="NCBI Taxonomy" id="1076179"/>
    <lineage>
        <taxon>unclassified sequences</taxon>
        <taxon>metagenomes</taxon>
        <taxon>ecological metagenomes</taxon>
    </lineage>
</organism>